<evidence type="ECO:0000256" key="8">
    <source>
        <dbReference type="RuleBase" id="RU363032"/>
    </source>
</evidence>
<evidence type="ECO:0000256" key="5">
    <source>
        <dbReference type="ARBA" id="ARBA00022692"/>
    </source>
</evidence>
<dbReference type="PROSITE" id="PS50928">
    <property type="entry name" value="ABC_TM1"/>
    <property type="match status" value="1"/>
</dbReference>
<evidence type="ECO:0000256" key="1">
    <source>
        <dbReference type="ARBA" id="ARBA00004429"/>
    </source>
</evidence>
<evidence type="ECO:0000313" key="11">
    <source>
        <dbReference type="Proteomes" id="UP000001812"/>
    </source>
</evidence>
<dbReference type="InterPro" id="IPR000515">
    <property type="entry name" value="MetI-like"/>
</dbReference>
<dbReference type="GO" id="GO:0043190">
    <property type="term" value="C:ATP-binding cassette (ABC) transporter complex"/>
    <property type="evidence" value="ECO:0007669"/>
    <property type="project" value="InterPro"/>
</dbReference>
<dbReference type="RefSeq" id="WP_004526918.1">
    <property type="nucleotide sequence ID" value="NZ_CM000832.1"/>
</dbReference>
<keyword evidence="6 8" id="KW-1133">Transmembrane helix</keyword>
<dbReference type="PANTHER" id="PTHR30614:SF21">
    <property type="entry name" value="AMINO ACID ABC TRANSPORTER PERMEASE"/>
    <property type="match status" value="1"/>
</dbReference>
<dbReference type="AlphaFoldDB" id="A0A0E1W9G4"/>
<dbReference type="InterPro" id="IPR043429">
    <property type="entry name" value="ArtM/GltK/GlnP/TcyL/YhdX-like"/>
</dbReference>
<name>A0A0E1W9G4_BURPE</name>
<dbReference type="Gene3D" id="1.10.3720.10">
    <property type="entry name" value="MetI-like"/>
    <property type="match status" value="1"/>
</dbReference>
<proteinExistence type="inferred from homology"/>
<feature type="transmembrane region" description="Helical" evidence="8">
    <location>
        <begin position="61"/>
        <end position="83"/>
    </location>
</feature>
<evidence type="ECO:0000256" key="6">
    <source>
        <dbReference type="ARBA" id="ARBA00022989"/>
    </source>
</evidence>
<accession>A0A0E1W9G4</accession>
<dbReference type="HOGENOM" id="CLU_019602_1_0_4"/>
<feature type="transmembrane region" description="Helical" evidence="8">
    <location>
        <begin position="26"/>
        <end position="54"/>
    </location>
</feature>
<feature type="domain" description="ABC transmembrane type-1" evidence="9">
    <location>
        <begin position="26"/>
        <end position="216"/>
    </location>
</feature>
<dbReference type="SUPFAM" id="SSF161098">
    <property type="entry name" value="MetI-like"/>
    <property type="match status" value="1"/>
</dbReference>
<dbReference type="NCBIfam" id="TIGR01726">
    <property type="entry name" value="HEQRo_perm_3TM"/>
    <property type="match status" value="1"/>
</dbReference>
<protein>
    <submittedName>
        <fullName evidence="10">Amino acid ABC transporter, His/Glu/Gln/Arg/opine family, permease protein</fullName>
    </submittedName>
</protein>
<evidence type="ECO:0000313" key="10">
    <source>
        <dbReference type="EMBL" id="EET08976.1"/>
    </source>
</evidence>
<dbReference type="CDD" id="cd06261">
    <property type="entry name" value="TM_PBP2"/>
    <property type="match status" value="1"/>
</dbReference>
<keyword evidence="3 8" id="KW-0813">Transport</keyword>
<dbReference type="InterPro" id="IPR010065">
    <property type="entry name" value="AA_ABC_transptr_permease_3TM"/>
</dbReference>
<reference evidence="10 11" key="2">
    <citation type="submission" date="2009-05" db="EMBL/GenBank/DDBJ databases">
        <authorList>
            <person name="Harkins D.M."/>
            <person name="DeShazer D."/>
            <person name="Woods D.E."/>
            <person name="Brinkac L.M."/>
            <person name="Brown K.A."/>
            <person name="Hung G.C."/>
            <person name="Tuanyok A."/>
            <person name="Zhang B."/>
            <person name="Nierman W.C."/>
        </authorList>
    </citation>
    <scope>NUCLEOTIDE SEQUENCE [LARGE SCALE GENOMIC DNA]</scope>
    <source>
        <strain evidence="10 11">1710a</strain>
    </source>
</reference>
<gene>
    <name evidence="10" type="ORF">BURPS1710A_2344</name>
</gene>
<evidence type="ECO:0000259" key="9">
    <source>
        <dbReference type="PROSITE" id="PS50928"/>
    </source>
</evidence>
<evidence type="ECO:0000256" key="3">
    <source>
        <dbReference type="ARBA" id="ARBA00022448"/>
    </source>
</evidence>
<dbReference type="InterPro" id="IPR035906">
    <property type="entry name" value="MetI-like_sf"/>
</dbReference>
<dbReference type="GO" id="GO:0022857">
    <property type="term" value="F:transmembrane transporter activity"/>
    <property type="evidence" value="ECO:0007669"/>
    <property type="project" value="InterPro"/>
</dbReference>
<dbReference type="PANTHER" id="PTHR30614">
    <property type="entry name" value="MEMBRANE COMPONENT OF AMINO ACID ABC TRANSPORTER"/>
    <property type="match status" value="1"/>
</dbReference>
<reference evidence="11" key="1">
    <citation type="submission" date="2007-08" db="EMBL/GenBank/DDBJ databases">
        <title>Annotation of Burkholderia pseudomallei 1710a.</title>
        <authorList>
            <person name="Harkins D.M."/>
            <person name="DeShazer D."/>
            <person name="Woods D.E."/>
            <person name="Brinkac L.M."/>
            <person name="Brown K.A."/>
            <person name="Hung G.C."/>
            <person name="Tuanyok A."/>
            <person name="Zhang B."/>
            <person name="Nierman W.C."/>
        </authorList>
    </citation>
    <scope>NUCLEOTIDE SEQUENCE [LARGE SCALE GENOMIC DNA]</scope>
    <source>
        <strain evidence="11">1710a</strain>
    </source>
</reference>
<keyword evidence="7 8" id="KW-0472">Membrane</keyword>
<keyword evidence="5 8" id="KW-0812">Transmembrane</keyword>
<comment type="subcellular location">
    <subcellularLocation>
        <location evidence="1">Cell inner membrane</location>
        <topology evidence="1">Multi-pass membrane protein</topology>
    </subcellularLocation>
    <subcellularLocation>
        <location evidence="8">Cell membrane</location>
        <topology evidence="8">Multi-pass membrane protein</topology>
    </subcellularLocation>
</comment>
<keyword evidence="4" id="KW-1003">Cell membrane</keyword>
<feature type="transmembrane region" description="Helical" evidence="8">
    <location>
        <begin position="193"/>
        <end position="216"/>
    </location>
</feature>
<organism evidence="10 11">
    <name type="scientific">Burkholderia pseudomallei 1710a</name>
    <dbReference type="NCBI Taxonomy" id="320371"/>
    <lineage>
        <taxon>Bacteria</taxon>
        <taxon>Pseudomonadati</taxon>
        <taxon>Pseudomonadota</taxon>
        <taxon>Betaproteobacteria</taxon>
        <taxon>Burkholderiales</taxon>
        <taxon>Burkholderiaceae</taxon>
        <taxon>Burkholderia</taxon>
        <taxon>pseudomallei group</taxon>
    </lineage>
</organism>
<comment type="similarity">
    <text evidence="2">Belongs to the binding-protein-dependent transport system permease family. HisMQ subfamily.</text>
</comment>
<dbReference type="Proteomes" id="UP000001812">
    <property type="component" value="Chromosome I"/>
</dbReference>
<dbReference type="GeneID" id="93060195"/>
<dbReference type="Pfam" id="PF00528">
    <property type="entry name" value="BPD_transp_1"/>
    <property type="match status" value="1"/>
</dbReference>
<evidence type="ECO:0000256" key="2">
    <source>
        <dbReference type="ARBA" id="ARBA00010072"/>
    </source>
</evidence>
<dbReference type="EMBL" id="CM000832">
    <property type="protein sequence ID" value="EET08976.1"/>
    <property type="molecule type" value="Genomic_DNA"/>
</dbReference>
<evidence type="ECO:0000256" key="7">
    <source>
        <dbReference type="ARBA" id="ARBA00023136"/>
    </source>
</evidence>
<sequence length="247" mass="25805">MDLSILANNLPYLLVGAFPDGPLGGAALSLVLALASALASAGLGVALGVALALATGALRGALVVVIGFFRAIPVLMLIFWTYFLLPVLLHADVPGLAAVVCALSLVGGAYLAHSVHAGIRAAGDGQWQAGLSLGLTRWQTVRHVLLPQAVRIMTPSFVNQWVSLVKDTSLAYIVGVPELSFVATQVNNRLMVYPAQIFLFVGVIYLILCTALDVAATRLLAHRRRRAPRGDDATRASAAQPAAGGPR</sequence>
<dbReference type="GO" id="GO:0006865">
    <property type="term" value="P:amino acid transport"/>
    <property type="evidence" value="ECO:0007669"/>
    <property type="project" value="TreeGrafter"/>
</dbReference>
<evidence type="ECO:0000256" key="4">
    <source>
        <dbReference type="ARBA" id="ARBA00022475"/>
    </source>
</evidence>
<feature type="transmembrane region" description="Helical" evidence="8">
    <location>
        <begin position="95"/>
        <end position="112"/>
    </location>
</feature>